<evidence type="ECO:0000313" key="1">
    <source>
        <dbReference type="EMBL" id="UPQ77234.1"/>
    </source>
</evidence>
<dbReference type="RefSeq" id="WP_248394477.1">
    <property type="nucleotide sequence ID" value="NZ_CP096203.1"/>
</dbReference>
<proteinExistence type="predicted"/>
<keyword evidence="2" id="KW-1185">Reference proteome</keyword>
<name>A0ABY4K9L0_9FLAO</name>
<accession>A0ABY4K9L0</accession>
<protein>
    <submittedName>
        <fullName evidence="1">Uncharacterized protein</fullName>
    </submittedName>
</protein>
<sequence length="185" mass="22109">MAENIKSYKNLLKVFAELRKYGIITNDFITGWSDEILSSEKTSEYEFIEISTTNSTHDLITLLDRNSQNADMEIVCRAILGILYHLLNTKSLEFKKALKIICEISYEERLTKDEQYLLYGFSEYSMYDLDGPYEGFRLFKEDLIKLLKIYQSFTLSNYNEWQIKNEILRHELDKELDRIKWNYPY</sequence>
<reference evidence="1" key="1">
    <citation type="submission" date="2022-04" db="EMBL/GenBank/DDBJ databases">
        <title>Evolutionary, genomic, and biogeographic characterization of Chryseobacterium nepalense represented by a plastic-degrading bacterium AC3.</title>
        <authorList>
            <person name="Yin Z."/>
            <person name="Liu X."/>
            <person name="Wang D."/>
            <person name="Xie Z."/>
        </authorList>
    </citation>
    <scope>NUCLEOTIDE SEQUENCE</scope>
    <source>
        <strain evidence="1">AC3</strain>
    </source>
</reference>
<dbReference type="Proteomes" id="UP000830552">
    <property type="component" value="Chromosome"/>
</dbReference>
<gene>
    <name evidence="1" type="ORF">M0D58_06685</name>
</gene>
<evidence type="ECO:0000313" key="2">
    <source>
        <dbReference type="Proteomes" id="UP000830552"/>
    </source>
</evidence>
<dbReference type="EMBL" id="CP096203">
    <property type="protein sequence ID" value="UPQ77234.1"/>
    <property type="molecule type" value="Genomic_DNA"/>
</dbReference>
<organism evidence="1 2">
    <name type="scientific">Chryseobacterium nepalense</name>
    <dbReference type="NCBI Taxonomy" id="1854498"/>
    <lineage>
        <taxon>Bacteria</taxon>
        <taxon>Pseudomonadati</taxon>
        <taxon>Bacteroidota</taxon>
        <taxon>Flavobacteriia</taxon>
        <taxon>Flavobacteriales</taxon>
        <taxon>Weeksellaceae</taxon>
        <taxon>Chryseobacterium group</taxon>
        <taxon>Chryseobacterium</taxon>
    </lineage>
</organism>